<dbReference type="EMBL" id="BBNQ01000034">
    <property type="protein sequence ID" value="GAL65092.1"/>
    <property type="molecule type" value="Genomic_DNA"/>
</dbReference>
<proteinExistence type="predicted"/>
<protein>
    <submittedName>
        <fullName evidence="3">Outer membrane protein romA</fullName>
    </submittedName>
</protein>
<evidence type="ECO:0000313" key="3">
    <source>
        <dbReference type="EMBL" id="GAL65092.1"/>
    </source>
</evidence>
<evidence type="ECO:0000256" key="1">
    <source>
        <dbReference type="SAM" id="MobiDB-lite"/>
    </source>
</evidence>
<dbReference type="SUPFAM" id="SSF56281">
    <property type="entry name" value="Metallo-hydrolase/oxidoreductase"/>
    <property type="match status" value="1"/>
</dbReference>
<dbReference type="InterPro" id="IPR036866">
    <property type="entry name" value="RibonucZ/Hydroxyglut_hydro"/>
</dbReference>
<dbReference type="PIRSF" id="PIRSF038896">
    <property type="entry name" value="NAPE-PLD"/>
    <property type="match status" value="1"/>
</dbReference>
<dbReference type="Gene3D" id="3.60.15.10">
    <property type="entry name" value="Ribonuclease Z/Hydroxyacylglutathione hydrolase-like"/>
    <property type="match status" value="1"/>
</dbReference>
<dbReference type="Pfam" id="PF12706">
    <property type="entry name" value="Lactamase_B_2"/>
    <property type="match status" value="1"/>
</dbReference>
<dbReference type="PANTHER" id="PTHR15032:SF4">
    <property type="entry name" value="N-ACYL-PHOSPHATIDYLETHANOLAMINE-HYDROLYZING PHOSPHOLIPASE D"/>
    <property type="match status" value="1"/>
</dbReference>
<accession>A0A090WC19</accession>
<dbReference type="GO" id="GO:0005737">
    <property type="term" value="C:cytoplasm"/>
    <property type="evidence" value="ECO:0007669"/>
    <property type="project" value="TreeGrafter"/>
</dbReference>
<feature type="region of interest" description="Disordered" evidence="1">
    <location>
        <begin position="1"/>
        <end position="29"/>
    </location>
</feature>
<dbReference type="Proteomes" id="UP000029644">
    <property type="component" value="Unassembled WGS sequence"/>
</dbReference>
<dbReference type="AlphaFoldDB" id="A0A090WC19"/>
<reference evidence="3 4" key="1">
    <citation type="journal article" date="2014" name="Genome Announc.">
        <title>Draft Genome Sequences of Marine Flavobacterium Algibacter lectus Strains SS8 and NR4.</title>
        <authorList>
            <person name="Takatani N."/>
            <person name="Nakanishi M."/>
            <person name="Meirelles P."/>
            <person name="Mino S."/>
            <person name="Suda W."/>
            <person name="Oshima K."/>
            <person name="Hattori M."/>
            <person name="Ohkuma M."/>
            <person name="Hosokawa M."/>
            <person name="Miyashita K."/>
            <person name="Thompson F.L."/>
            <person name="Niwa A."/>
            <person name="Sawabe T."/>
            <person name="Sawabe T."/>
        </authorList>
    </citation>
    <scope>NUCLEOTIDE SEQUENCE [LARGE SCALE GENOMIC DNA]</scope>
    <source>
        <strain evidence="3 4">JCM 19300</strain>
    </source>
</reference>
<dbReference type="InterPro" id="IPR001279">
    <property type="entry name" value="Metallo-B-lactamas"/>
</dbReference>
<gene>
    <name evidence="3" type="ORF">JCM19300_2823</name>
</gene>
<dbReference type="GO" id="GO:0070290">
    <property type="term" value="F:N-acylphosphatidylethanolamine-specific phospholipase D activity"/>
    <property type="evidence" value="ECO:0007669"/>
    <property type="project" value="InterPro"/>
</dbReference>
<dbReference type="GO" id="GO:0008270">
    <property type="term" value="F:zinc ion binding"/>
    <property type="evidence" value="ECO:0007669"/>
    <property type="project" value="InterPro"/>
</dbReference>
<dbReference type="PANTHER" id="PTHR15032">
    <property type="entry name" value="N-ACYL-PHOSPHATIDYLETHANOLAMINE-HYDROLYZING PHOSPHOLIPASE D"/>
    <property type="match status" value="1"/>
</dbReference>
<feature type="domain" description="Metallo-beta-lactamase" evidence="2">
    <location>
        <begin position="96"/>
        <end position="290"/>
    </location>
</feature>
<name>A0A090WC19_9FLAO</name>
<dbReference type="InterPro" id="IPR024884">
    <property type="entry name" value="NAPE-PLD"/>
</dbReference>
<evidence type="ECO:0000259" key="2">
    <source>
        <dbReference type="Pfam" id="PF12706"/>
    </source>
</evidence>
<comment type="caution">
    <text evidence="3">The sequence shown here is derived from an EMBL/GenBank/DDBJ whole genome shotgun (WGS) entry which is preliminary data.</text>
</comment>
<organism evidence="3 4">
    <name type="scientific">Algibacter lectus</name>
    <dbReference type="NCBI Taxonomy" id="221126"/>
    <lineage>
        <taxon>Bacteria</taxon>
        <taxon>Pseudomonadati</taxon>
        <taxon>Bacteroidota</taxon>
        <taxon>Flavobacteriia</taxon>
        <taxon>Flavobacteriales</taxon>
        <taxon>Flavobacteriaceae</taxon>
        <taxon>Algibacter</taxon>
    </lineage>
</organism>
<sequence>MNTPRFGKHPSGKRLSRIEQSPNYKNGQFQNLSETPMLAEGVSYWSVLKEFLNSGQPKEPQNIPTKKTDLKSLSASENVIIWMGHSSYFMQLDGKKILVDPVMSGNASPVSFTTKAYKGSDVYTTEDIPDIDYLFITHDHWDHLDYKTILELKPKIKTVICGLGVGAHFERWGFDSSIVMEEDWYKTLYLDEGFVAHVTPARHFSGRGFKRNQTLWASFAFFTPSSKIFIGGDGGYDTHFTEIGEKYGPFDLAVLENGQYDKKWKYIHTMPGEPMKAASDLKTKTVLPVHSGKFTLGIMIGTNH</sequence>
<feature type="compositionally biased region" description="Basic residues" evidence="1">
    <location>
        <begin position="1"/>
        <end position="15"/>
    </location>
</feature>
<evidence type="ECO:0000313" key="4">
    <source>
        <dbReference type="Proteomes" id="UP000029644"/>
    </source>
</evidence>
<feature type="compositionally biased region" description="Polar residues" evidence="1">
    <location>
        <begin position="18"/>
        <end position="29"/>
    </location>
</feature>